<evidence type="ECO:0000256" key="1">
    <source>
        <dbReference type="SAM" id="MobiDB-lite"/>
    </source>
</evidence>
<dbReference type="Proteomes" id="UP000697107">
    <property type="component" value="Unassembled WGS sequence"/>
</dbReference>
<sequence length="107" mass="12481">MYRLLTVSDVVMHVQTQGRTTRRSTQSRANGQNWKVSDDAYARRLVRTTREAYAQRLRDAGKPLPAITREALEKQREEQKRELRREKRVEQDLSKASSKALVKHTTS</sequence>
<organism evidence="6 7">
    <name type="scientific">Phytophthora cactorum</name>
    <dbReference type="NCBI Taxonomy" id="29920"/>
    <lineage>
        <taxon>Eukaryota</taxon>
        <taxon>Sar</taxon>
        <taxon>Stramenopiles</taxon>
        <taxon>Oomycota</taxon>
        <taxon>Peronosporomycetes</taxon>
        <taxon>Peronosporales</taxon>
        <taxon>Peronosporaceae</taxon>
        <taxon>Phytophthora</taxon>
    </lineage>
</organism>
<evidence type="ECO:0000313" key="7">
    <source>
        <dbReference type="Proteomes" id="UP000251314"/>
    </source>
</evidence>
<evidence type="ECO:0000313" key="3">
    <source>
        <dbReference type="EMBL" id="KAG2884911.1"/>
    </source>
</evidence>
<evidence type="ECO:0000313" key="6">
    <source>
        <dbReference type="EMBL" id="RAW36844.1"/>
    </source>
</evidence>
<feature type="region of interest" description="Disordered" evidence="1">
    <location>
        <begin position="74"/>
        <end position="107"/>
    </location>
</feature>
<evidence type="ECO:0000313" key="5">
    <source>
        <dbReference type="EMBL" id="KAG2962621.1"/>
    </source>
</evidence>
<evidence type="ECO:0000313" key="4">
    <source>
        <dbReference type="EMBL" id="KAG2894114.1"/>
    </source>
</evidence>
<feature type="compositionally biased region" description="Basic and acidic residues" evidence="1">
    <location>
        <begin position="74"/>
        <end position="93"/>
    </location>
</feature>
<evidence type="ECO:0000313" key="2">
    <source>
        <dbReference type="EMBL" id="KAG2828663.1"/>
    </source>
</evidence>
<dbReference type="VEuPathDB" id="FungiDB:PC110_g6881"/>
<dbReference type="Proteomes" id="UP000736787">
    <property type="component" value="Unassembled WGS sequence"/>
</dbReference>
<feature type="region of interest" description="Disordered" evidence="1">
    <location>
        <begin position="15"/>
        <end position="35"/>
    </location>
</feature>
<protein>
    <submittedName>
        <fullName evidence="6">Uncharacterized protein</fullName>
    </submittedName>
</protein>
<gene>
    <name evidence="6" type="ORF">PC110_g6881</name>
    <name evidence="2" type="ORF">PC113_g21428</name>
    <name evidence="3" type="ORF">PC115_g21181</name>
    <name evidence="4" type="ORF">PC117_g23567</name>
    <name evidence="5" type="ORF">PC118_g21335</name>
</gene>
<dbReference type="EMBL" id="RCML01001434">
    <property type="protein sequence ID" value="KAG2962621.1"/>
    <property type="molecule type" value="Genomic_DNA"/>
</dbReference>
<feature type="compositionally biased region" description="Low complexity" evidence="1">
    <location>
        <begin position="15"/>
        <end position="28"/>
    </location>
</feature>
<keyword evidence="7" id="KW-1185">Reference proteome</keyword>
<accession>A0A329SJ56</accession>
<dbReference type="EMBL" id="MJFZ01000127">
    <property type="protein sequence ID" value="RAW36844.1"/>
    <property type="molecule type" value="Genomic_DNA"/>
</dbReference>
<dbReference type="EMBL" id="RCMI01001458">
    <property type="protein sequence ID" value="KAG2884911.1"/>
    <property type="molecule type" value="Genomic_DNA"/>
</dbReference>
<name>A0A329SJ56_9STRA</name>
<reference evidence="6 7" key="1">
    <citation type="submission" date="2018-01" db="EMBL/GenBank/DDBJ databases">
        <title>Draft genome of the strawberry crown rot pathogen Phytophthora cactorum.</title>
        <authorList>
            <person name="Armitage A.D."/>
            <person name="Lysoe E."/>
            <person name="Nellist C.F."/>
            <person name="Harrison R.J."/>
            <person name="Brurberg M.B."/>
        </authorList>
    </citation>
    <scope>NUCLEOTIDE SEQUENCE [LARGE SCALE GENOMIC DNA]</scope>
    <source>
        <strain evidence="6 7">10300</strain>
    </source>
</reference>
<reference evidence="2" key="2">
    <citation type="submission" date="2018-10" db="EMBL/GenBank/DDBJ databases">
        <title>Effector identification in a new, highly contiguous assembly of the strawberry crown rot pathogen Phytophthora cactorum.</title>
        <authorList>
            <person name="Armitage A.D."/>
            <person name="Nellist C.F."/>
            <person name="Bates H."/>
            <person name="Vickerstaff R.J."/>
            <person name="Harrison R.J."/>
        </authorList>
    </citation>
    <scope>NUCLEOTIDE SEQUENCE</scope>
    <source>
        <strain evidence="2">15-7</strain>
        <strain evidence="3">4032</strain>
        <strain evidence="4">4040</strain>
        <strain evidence="5">P415</strain>
    </source>
</reference>
<dbReference type="Proteomes" id="UP000774804">
    <property type="component" value="Unassembled WGS sequence"/>
</dbReference>
<proteinExistence type="predicted"/>
<dbReference type="Proteomes" id="UP000735874">
    <property type="component" value="Unassembled WGS sequence"/>
</dbReference>
<dbReference type="Proteomes" id="UP000251314">
    <property type="component" value="Unassembled WGS sequence"/>
</dbReference>
<dbReference type="EMBL" id="RCMG01001385">
    <property type="protein sequence ID" value="KAG2828663.1"/>
    <property type="molecule type" value="Genomic_DNA"/>
</dbReference>
<dbReference type="AlphaFoldDB" id="A0A329SJ56"/>
<dbReference type="EMBL" id="RCMK01001445">
    <property type="protein sequence ID" value="KAG2894114.1"/>
    <property type="molecule type" value="Genomic_DNA"/>
</dbReference>
<comment type="caution">
    <text evidence="6">The sequence shown here is derived from an EMBL/GenBank/DDBJ whole genome shotgun (WGS) entry which is preliminary data.</text>
</comment>